<evidence type="ECO:0000256" key="1">
    <source>
        <dbReference type="SAM" id="MobiDB-lite"/>
    </source>
</evidence>
<keyword evidence="4" id="KW-1185">Reference proteome</keyword>
<dbReference type="InterPro" id="IPR011059">
    <property type="entry name" value="Metal-dep_hydrolase_composite"/>
</dbReference>
<feature type="region of interest" description="Disordered" evidence="1">
    <location>
        <begin position="1"/>
        <end position="57"/>
    </location>
</feature>
<evidence type="ECO:0000313" key="4">
    <source>
        <dbReference type="Proteomes" id="UP000516428"/>
    </source>
</evidence>
<dbReference type="GO" id="GO:0016810">
    <property type="term" value="F:hydrolase activity, acting on carbon-nitrogen (but not peptide) bonds"/>
    <property type="evidence" value="ECO:0007669"/>
    <property type="project" value="InterPro"/>
</dbReference>
<gene>
    <name evidence="3" type="ORF">IAG42_34165</name>
</gene>
<dbReference type="Proteomes" id="UP000516428">
    <property type="component" value="Chromosome"/>
</dbReference>
<dbReference type="SUPFAM" id="SSF51556">
    <property type="entry name" value="Metallo-dependent hydrolases"/>
    <property type="match status" value="1"/>
</dbReference>
<proteinExistence type="predicted"/>
<dbReference type="Gene3D" id="3.20.20.140">
    <property type="entry name" value="Metal-dependent hydrolases"/>
    <property type="match status" value="1"/>
</dbReference>
<dbReference type="Pfam" id="PF07969">
    <property type="entry name" value="Amidohydro_3"/>
    <property type="match status" value="1"/>
</dbReference>
<evidence type="ECO:0000259" key="2">
    <source>
        <dbReference type="Pfam" id="PF07969"/>
    </source>
</evidence>
<feature type="domain" description="Amidohydrolase 3" evidence="2">
    <location>
        <begin position="107"/>
        <end position="599"/>
    </location>
</feature>
<dbReference type="InterPro" id="IPR013108">
    <property type="entry name" value="Amidohydro_3"/>
</dbReference>
<dbReference type="SUPFAM" id="SSF51338">
    <property type="entry name" value="Composite domain of metallo-dependent hydrolases"/>
    <property type="match status" value="1"/>
</dbReference>
<reference evidence="3 4" key="1">
    <citation type="submission" date="2020-09" db="EMBL/GenBank/DDBJ databases">
        <title>A novel species.</title>
        <authorList>
            <person name="Gao J."/>
        </authorList>
    </citation>
    <scope>NUCLEOTIDE SEQUENCE [LARGE SCALE GENOMIC DNA]</scope>
    <source>
        <strain evidence="3 4">CRXT-Y-14</strain>
    </source>
</reference>
<dbReference type="KEGG" id="sxn:IAG42_34165"/>
<dbReference type="InterPro" id="IPR033932">
    <property type="entry name" value="YtcJ-like"/>
</dbReference>
<keyword evidence="3" id="KW-0378">Hydrolase</keyword>
<organism evidence="3 4">
    <name type="scientific">Streptomyces xanthii</name>
    <dbReference type="NCBI Taxonomy" id="2768069"/>
    <lineage>
        <taxon>Bacteria</taxon>
        <taxon>Bacillati</taxon>
        <taxon>Actinomycetota</taxon>
        <taxon>Actinomycetes</taxon>
        <taxon>Kitasatosporales</taxon>
        <taxon>Streptomycetaceae</taxon>
        <taxon>Streptomyces</taxon>
    </lineage>
</organism>
<evidence type="ECO:0000313" key="3">
    <source>
        <dbReference type="EMBL" id="QNS08167.1"/>
    </source>
</evidence>
<dbReference type="PANTHER" id="PTHR22642">
    <property type="entry name" value="IMIDAZOLONEPROPIONASE"/>
    <property type="match status" value="1"/>
</dbReference>
<dbReference type="Gene3D" id="2.30.40.10">
    <property type="entry name" value="Urease, subunit C, domain 1"/>
    <property type="match status" value="1"/>
</dbReference>
<protein>
    <submittedName>
        <fullName evidence="3">Amidohydrolase</fullName>
    </submittedName>
</protein>
<accession>A0A7H1BHG2</accession>
<dbReference type="Gene3D" id="3.10.310.70">
    <property type="match status" value="1"/>
</dbReference>
<dbReference type="EMBL" id="CP061281">
    <property type="protein sequence ID" value="QNS08167.1"/>
    <property type="molecule type" value="Genomic_DNA"/>
</dbReference>
<sequence length="601" mass="65267">MRACFPVARAAPRTQPRLPTRRGPADRLLAREQSPLPGPPAQPLPSPSPSISRSSVHPAPDLVLTRARVHTVDPGLPSAEAVAVTAGRITAVGTHAEVTALAGPETEVRDLGGRMLLPGFVDAHNHVRLGSDADSVQLAGAGSLEEVHTRIRAWADANPDAEWIEAEAFDYGAIPGARMPTAADLDPVTGDRPALVFTYDVHSVWLNTAALRRLGITRDTDRLPWGVVQKDPATGEPTGFVTGFAVLGLARRGQRALAEFLPWASEERRYKRLCASLDMAAENGLTTVVEPQNSPDDLFLFERARGEGRLRSRIVAALFHPRGTTAEELDEFERCAKRFDDDRFRVGPLKLYIDDVVEPHTAALFEPYANEPGNRGRTFYEPGEFAEVLTELDRRGFQTFTHATGDRGIRTALDAHAAARSANGPRDARHQLVHVECLHPQDVGRFAALDVVACMQPRHCAPDVAGPGKDWAEGVGEQRWSHAWAFRSLREAGARLAFSSDWNVAEMNPLAHLYTAVTRRAPGGGDAWVPGQTIGLAAAIEAYTMGSAYANFVDGDRGSVTVGKYADLVVIDRDLFAVPVEEIKDASVDETIVEGVTVFRR</sequence>
<name>A0A7H1BHG2_9ACTN</name>
<feature type="compositionally biased region" description="Pro residues" evidence="1">
    <location>
        <begin position="36"/>
        <end position="48"/>
    </location>
</feature>
<dbReference type="PANTHER" id="PTHR22642:SF2">
    <property type="entry name" value="PROTEIN LONG AFTER FAR-RED 3"/>
    <property type="match status" value="1"/>
</dbReference>
<dbReference type="AlphaFoldDB" id="A0A7H1BHG2"/>
<dbReference type="InterPro" id="IPR032466">
    <property type="entry name" value="Metal_Hydrolase"/>
</dbReference>
<dbReference type="CDD" id="cd01300">
    <property type="entry name" value="YtcJ_like"/>
    <property type="match status" value="1"/>
</dbReference>